<organism evidence="2 3">
    <name type="scientific">Terriglobus albidus</name>
    <dbReference type="NCBI Taxonomy" id="1592106"/>
    <lineage>
        <taxon>Bacteria</taxon>
        <taxon>Pseudomonadati</taxon>
        <taxon>Acidobacteriota</taxon>
        <taxon>Terriglobia</taxon>
        <taxon>Terriglobales</taxon>
        <taxon>Acidobacteriaceae</taxon>
        <taxon>Terriglobus</taxon>
    </lineage>
</organism>
<dbReference type="InterPro" id="IPR018551">
    <property type="entry name" value="DUF2007"/>
</dbReference>
<dbReference type="EMBL" id="CP042806">
    <property type="protein sequence ID" value="QEE27614.1"/>
    <property type="molecule type" value="Genomic_DNA"/>
</dbReference>
<dbReference type="RefSeq" id="WP_147646805.1">
    <property type="nucleotide sequence ID" value="NZ_CP042806.1"/>
</dbReference>
<dbReference type="Proteomes" id="UP000321820">
    <property type="component" value="Chromosome"/>
</dbReference>
<reference evidence="2 3" key="1">
    <citation type="submission" date="2019-08" db="EMBL/GenBank/DDBJ databases">
        <title>Complete genome sequence of Terriglobus albidus strain ORNL.</title>
        <authorList>
            <person name="Podar M."/>
        </authorList>
    </citation>
    <scope>NUCLEOTIDE SEQUENCE [LARGE SCALE GENOMIC DNA]</scope>
    <source>
        <strain evidence="2 3">ORNL</strain>
    </source>
</reference>
<evidence type="ECO:0000313" key="2">
    <source>
        <dbReference type="EMBL" id="QEE27614.1"/>
    </source>
</evidence>
<evidence type="ECO:0000313" key="3">
    <source>
        <dbReference type="Proteomes" id="UP000321820"/>
    </source>
</evidence>
<dbReference type="SUPFAM" id="SSF54913">
    <property type="entry name" value="GlnB-like"/>
    <property type="match status" value="1"/>
</dbReference>
<gene>
    <name evidence="2" type="ORF">FTW19_06125</name>
</gene>
<protein>
    <submittedName>
        <fullName evidence="2">DUF2007 domain-containing protein</fullName>
    </submittedName>
</protein>
<dbReference type="Pfam" id="PF09413">
    <property type="entry name" value="DUF2007"/>
    <property type="match status" value="1"/>
</dbReference>
<feature type="domain" description="DUF2007" evidence="1">
    <location>
        <begin position="12"/>
        <end position="71"/>
    </location>
</feature>
<keyword evidence="3" id="KW-1185">Reference proteome</keyword>
<proteinExistence type="predicted"/>
<dbReference type="AlphaFoldDB" id="A0A5B9E7S8"/>
<accession>A0A5B9E7S8</accession>
<dbReference type="InterPro" id="IPR011322">
    <property type="entry name" value="N-reg_PII-like_a/b"/>
</dbReference>
<sequence>MSSTSKNPDDLVTVARFSNPAEADLASSILESAGIEFFLSGEEASHIMPSGFGSRLEVRRADEETALELLNNPPAPAEGAPLADDGNDL</sequence>
<dbReference type="OrthoDB" id="122419at2"/>
<dbReference type="Gene3D" id="3.30.70.790">
    <property type="entry name" value="UreE, C-terminal domain"/>
    <property type="match status" value="1"/>
</dbReference>
<evidence type="ECO:0000259" key="1">
    <source>
        <dbReference type="Pfam" id="PF09413"/>
    </source>
</evidence>
<dbReference type="KEGG" id="talb:FTW19_06125"/>
<name>A0A5B9E7S8_9BACT</name>